<evidence type="ECO:0000256" key="1">
    <source>
        <dbReference type="SAM" id="MobiDB-lite"/>
    </source>
</evidence>
<name>A0A4R5LS74_9GAMM</name>
<dbReference type="AlphaFoldDB" id="A0A4R5LS74"/>
<dbReference type="RefSeq" id="WP_133212024.1">
    <property type="nucleotide sequence ID" value="NZ_SMSE01000002.1"/>
</dbReference>
<dbReference type="CDD" id="cd00198">
    <property type="entry name" value="vWFA"/>
    <property type="match status" value="1"/>
</dbReference>
<dbReference type="SMART" id="SM00327">
    <property type="entry name" value="VWA"/>
    <property type="match status" value="1"/>
</dbReference>
<keyword evidence="2" id="KW-0812">Transmembrane</keyword>
<dbReference type="InterPro" id="IPR002035">
    <property type="entry name" value="VWF_A"/>
</dbReference>
<dbReference type="SUPFAM" id="SSF53300">
    <property type="entry name" value="vWA-like"/>
    <property type="match status" value="1"/>
</dbReference>
<dbReference type="Proteomes" id="UP000295554">
    <property type="component" value="Unassembled WGS sequence"/>
</dbReference>
<reference evidence="5 6" key="1">
    <citation type="submission" date="2019-03" db="EMBL/GenBank/DDBJ databases">
        <title>Seongchinamella monodicae gen. nov., sp. nov., a novel member of the Gammaproteobacteria isolated from a tidal mudflat of beach.</title>
        <authorList>
            <person name="Yang H.G."/>
            <person name="Kang J.W."/>
            <person name="Lee S.D."/>
        </authorList>
    </citation>
    <scope>NUCLEOTIDE SEQUENCE [LARGE SCALE GENOMIC DNA]</scope>
    <source>
        <strain evidence="5 6">GH4-78</strain>
    </source>
</reference>
<gene>
    <name evidence="5" type="ORF">E2F43_09540</name>
</gene>
<keyword evidence="3" id="KW-0732">Signal</keyword>
<feature type="signal peptide" evidence="3">
    <location>
        <begin position="1"/>
        <end position="25"/>
    </location>
</feature>
<organism evidence="5 6">
    <name type="scientific">Seongchinamella unica</name>
    <dbReference type="NCBI Taxonomy" id="2547392"/>
    <lineage>
        <taxon>Bacteria</taxon>
        <taxon>Pseudomonadati</taxon>
        <taxon>Pseudomonadota</taxon>
        <taxon>Gammaproteobacteria</taxon>
        <taxon>Cellvibrionales</taxon>
        <taxon>Halieaceae</taxon>
        <taxon>Seongchinamella</taxon>
    </lineage>
</organism>
<keyword evidence="6" id="KW-1185">Reference proteome</keyword>
<dbReference type="InterPro" id="IPR036465">
    <property type="entry name" value="vWFA_dom_sf"/>
</dbReference>
<dbReference type="Pfam" id="PF00092">
    <property type="entry name" value="VWA"/>
    <property type="match status" value="1"/>
</dbReference>
<keyword evidence="2" id="KW-0472">Membrane</keyword>
<feature type="chain" id="PRO_5020230314" evidence="3">
    <location>
        <begin position="26"/>
        <end position="500"/>
    </location>
</feature>
<evidence type="ECO:0000313" key="6">
    <source>
        <dbReference type="Proteomes" id="UP000295554"/>
    </source>
</evidence>
<feature type="domain" description="VWFA" evidence="4">
    <location>
        <begin position="32"/>
        <end position="217"/>
    </location>
</feature>
<feature type="transmembrane region" description="Helical" evidence="2">
    <location>
        <begin position="436"/>
        <end position="454"/>
    </location>
</feature>
<dbReference type="PANTHER" id="PTHR10579">
    <property type="entry name" value="CALCIUM-ACTIVATED CHLORIDE CHANNEL REGULATOR"/>
    <property type="match status" value="1"/>
</dbReference>
<dbReference type="PROSITE" id="PS50234">
    <property type="entry name" value="VWFA"/>
    <property type="match status" value="1"/>
</dbReference>
<comment type="caution">
    <text evidence="5">The sequence shown here is derived from an EMBL/GenBank/DDBJ whole genome shotgun (WGS) entry which is preliminary data.</text>
</comment>
<dbReference type="Gene3D" id="3.40.50.410">
    <property type="entry name" value="von Willebrand factor, type A domain"/>
    <property type="match status" value="1"/>
</dbReference>
<proteinExistence type="predicted"/>
<evidence type="ECO:0000259" key="4">
    <source>
        <dbReference type="PROSITE" id="PS50234"/>
    </source>
</evidence>
<dbReference type="PANTHER" id="PTHR10579:SF43">
    <property type="entry name" value="ZINC FINGER (C3HC4-TYPE RING FINGER) FAMILY PROTEIN"/>
    <property type="match status" value="1"/>
</dbReference>
<feature type="region of interest" description="Disordered" evidence="1">
    <location>
        <begin position="474"/>
        <end position="500"/>
    </location>
</feature>
<protein>
    <submittedName>
        <fullName evidence="5">VWA domain-containing protein</fullName>
    </submittedName>
</protein>
<accession>A0A4R5LS74</accession>
<evidence type="ECO:0000256" key="3">
    <source>
        <dbReference type="SAM" id="SignalP"/>
    </source>
</evidence>
<dbReference type="EMBL" id="SMSE01000002">
    <property type="protein sequence ID" value="TDG13749.1"/>
    <property type="molecule type" value="Genomic_DNA"/>
</dbReference>
<evidence type="ECO:0000313" key="5">
    <source>
        <dbReference type="EMBL" id="TDG13749.1"/>
    </source>
</evidence>
<keyword evidence="2" id="KW-1133">Transmembrane helix</keyword>
<evidence type="ECO:0000256" key="2">
    <source>
        <dbReference type="SAM" id="Phobius"/>
    </source>
</evidence>
<dbReference type="OrthoDB" id="798937at2"/>
<dbReference type="InterPro" id="IPR051266">
    <property type="entry name" value="CLCR"/>
</dbReference>
<sequence length="500" mass="55227">MRPVLHTIVAFLLLLSSLQISPARAEPGLVPDLRLLVDVSENMEKFDPGNLRSQTLEMVIRLLPAGTRVGVWVFAEEARELVPSGIVDQGWRAQALEALSDLEYSGSRTNIPAALEAATADLPDLEPGYRSSVVLVTAGTVNVADSPMINVSAARKLLSGLAKDLGARGVPVHTIALTRHADSLLLRSLARETGGTSEHAEDVSELGVMFLKVIEMVVPVAREPLYEREFSVDERTDQFVVFAVFPRFRGKLTLLAPDGTAYSANENPGDILWFQNRQFNMARVSNPVVGNWRLQYPPKTAARVYVESDLTLEVGYLPYYTSAGHEAEVTARLNDAGETVTDPQVLASYNLLLDVTSPQGNTQRYRLDAPSEDGLFRATTPPLELPGRYRLMLRLEGAGGLERELPIYMEVGVPTEQPTLVTRGEESPEDDFQSPLVWLTGVMTLILLLVWYILRRRKRRKLALWQKRAREMKKSGGQDTLRGTLAVAEEQSVKDAGSLD</sequence>